<evidence type="ECO:0000313" key="3">
    <source>
        <dbReference type="Proteomes" id="UP000756132"/>
    </source>
</evidence>
<reference evidence="2" key="2">
    <citation type="journal article" date="2022" name="Microb. Genom.">
        <title>A chromosome-scale genome assembly of the tomato pathogen Cladosporium fulvum reveals a compartmentalized genome architecture and the presence of a dispensable chromosome.</title>
        <authorList>
            <person name="Zaccaron A.Z."/>
            <person name="Chen L.H."/>
            <person name="Samaras A."/>
            <person name="Stergiopoulos I."/>
        </authorList>
    </citation>
    <scope>NUCLEOTIDE SEQUENCE</scope>
    <source>
        <strain evidence="2">Race5_Kim</strain>
    </source>
</reference>
<evidence type="ECO:0000256" key="1">
    <source>
        <dbReference type="SAM" id="MobiDB-lite"/>
    </source>
</evidence>
<keyword evidence="3" id="KW-1185">Reference proteome</keyword>
<proteinExistence type="predicted"/>
<dbReference type="GeneID" id="71984044"/>
<feature type="region of interest" description="Disordered" evidence="1">
    <location>
        <begin position="1"/>
        <end position="55"/>
    </location>
</feature>
<dbReference type="Proteomes" id="UP000756132">
    <property type="component" value="Chromosome 4"/>
</dbReference>
<gene>
    <name evidence="2" type="ORF">CLAFUR5_04166</name>
</gene>
<dbReference type="EMBL" id="CP090166">
    <property type="protein sequence ID" value="UJO16815.1"/>
    <property type="molecule type" value="Genomic_DNA"/>
</dbReference>
<reference evidence="2" key="1">
    <citation type="submission" date="2021-12" db="EMBL/GenBank/DDBJ databases">
        <authorList>
            <person name="Zaccaron A."/>
            <person name="Stergiopoulos I."/>
        </authorList>
    </citation>
    <scope>NUCLEOTIDE SEQUENCE</scope>
    <source>
        <strain evidence="2">Race5_Kim</strain>
    </source>
</reference>
<feature type="compositionally biased region" description="Basic and acidic residues" evidence="1">
    <location>
        <begin position="45"/>
        <end position="55"/>
    </location>
</feature>
<dbReference type="KEGG" id="ffu:CLAFUR5_04166"/>
<accession>A0A9Q8P848</accession>
<sequence>MNESANHNVGLSKFKRAITGKLPRQDSHTHQPANQPTINRSGPELWKEDKHIIKV</sequence>
<organism evidence="2 3">
    <name type="scientific">Passalora fulva</name>
    <name type="common">Tomato leaf mold</name>
    <name type="synonym">Cladosporium fulvum</name>
    <dbReference type="NCBI Taxonomy" id="5499"/>
    <lineage>
        <taxon>Eukaryota</taxon>
        <taxon>Fungi</taxon>
        <taxon>Dikarya</taxon>
        <taxon>Ascomycota</taxon>
        <taxon>Pezizomycotina</taxon>
        <taxon>Dothideomycetes</taxon>
        <taxon>Dothideomycetidae</taxon>
        <taxon>Mycosphaerellales</taxon>
        <taxon>Mycosphaerellaceae</taxon>
        <taxon>Fulvia</taxon>
    </lineage>
</organism>
<dbReference type="AlphaFoldDB" id="A0A9Q8P848"/>
<dbReference type="RefSeq" id="XP_047761181.1">
    <property type="nucleotide sequence ID" value="XM_047903314.1"/>
</dbReference>
<evidence type="ECO:0000313" key="2">
    <source>
        <dbReference type="EMBL" id="UJO16815.1"/>
    </source>
</evidence>
<feature type="compositionally biased region" description="Polar residues" evidence="1">
    <location>
        <begin position="30"/>
        <end position="40"/>
    </location>
</feature>
<name>A0A9Q8P848_PASFU</name>
<protein>
    <submittedName>
        <fullName evidence="2">Uncharacterized protein</fullName>
    </submittedName>
</protein>